<comment type="caution">
    <text evidence="1">The sequence shown here is derived from an EMBL/GenBank/DDBJ whole genome shotgun (WGS) entry which is preliminary data.</text>
</comment>
<dbReference type="EMBL" id="AGXW01000009">
    <property type="protein sequence ID" value="EKJ90381.1"/>
    <property type="molecule type" value="Genomic_DNA"/>
</dbReference>
<gene>
    <name evidence="1" type="ORF">HMPREF1057_02416</name>
</gene>
<sequence length="310" mass="37021">MLNILLMNKWQKITNKIALIVVLMLSSCSVMFAQSKKSNPFYYTELSEQADYKHIDFSSEYKEWLIPDSSERFEDITHELLGNGYTFERALFNSERFTYEDMNGKPLYYKETSFNGILGDKYARIEIFIHPEVERMDSLTFKVNGKSKVEENICDFTGEIHIEHIYNVWERVNDPDSPNYYVMVCNYLFTEDKAQYGTGFFKGTYGAYCYIDKANKMIRLDIDVGGGEFNKRNYVGIWQSYKTKAVKRCVWGDYRMPYTFDFDIGSEDMRINPKYNSPEWEQWQYEMHNPKEKNRWWKTLRKEVSHETDR</sequence>
<name>K5CKW1_9BACE</name>
<proteinExistence type="predicted"/>
<evidence type="ECO:0000313" key="2">
    <source>
        <dbReference type="Proteomes" id="UP000007995"/>
    </source>
</evidence>
<dbReference type="AlphaFoldDB" id="K5CKW1"/>
<protein>
    <submittedName>
        <fullName evidence="1">Uncharacterized protein</fullName>
    </submittedName>
</protein>
<accession>K5CKW1</accession>
<reference evidence="1 2" key="1">
    <citation type="submission" date="2012-02" db="EMBL/GenBank/DDBJ databases">
        <title>The Genome Sequence of Bacteroides finegoldii CL09T03C10.</title>
        <authorList>
            <consortium name="The Broad Institute Genome Sequencing Platform"/>
            <person name="Earl A."/>
            <person name="Ward D."/>
            <person name="Feldgarden M."/>
            <person name="Gevers D."/>
            <person name="Zitomersky N.L."/>
            <person name="Coyne M.J."/>
            <person name="Comstock L.E."/>
            <person name="Young S.K."/>
            <person name="Zeng Q."/>
            <person name="Gargeya S."/>
            <person name="Fitzgerald M."/>
            <person name="Haas B."/>
            <person name="Abouelleil A."/>
            <person name="Alvarado L."/>
            <person name="Arachchi H.M."/>
            <person name="Berlin A."/>
            <person name="Chapman S.B."/>
            <person name="Gearin G."/>
            <person name="Goldberg J."/>
            <person name="Griggs A."/>
            <person name="Gujja S."/>
            <person name="Hansen M."/>
            <person name="Heiman D."/>
            <person name="Howarth C."/>
            <person name="Larimer J."/>
            <person name="Lui A."/>
            <person name="MacDonald P.J.P."/>
            <person name="McCowen C."/>
            <person name="Montmayeur A."/>
            <person name="Murphy C."/>
            <person name="Neiman D."/>
            <person name="Pearson M."/>
            <person name="Priest M."/>
            <person name="Roberts A."/>
            <person name="Saif S."/>
            <person name="Shea T."/>
            <person name="Sisk P."/>
            <person name="Stolte C."/>
            <person name="Sykes S."/>
            <person name="Wortman J."/>
            <person name="Nusbaum C."/>
            <person name="Birren B."/>
        </authorList>
    </citation>
    <scope>NUCLEOTIDE SEQUENCE [LARGE SCALE GENOMIC DNA]</scope>
    <source>
        <strain evidence="1 2">CL09T03C10</strain>
    </source>
</reference>
<organism evidence="1 2">
    <name type="scientific">Bacteroides finegoldii CL09T03C10</name>
    <dbReference type="NCBI Taxonomy" id="997888"/>
    <lineage>
        <taxon>Bacteria</taxon>
        <taxon>Pseudomonadati</taxon>
        <taxon>Bacteroidota</taxon>
        <taxon>Bacteroidia</taxon>
        <taxon>Bacteroidales</taxon>
        <taxon>Bacteroidaceae</taxon>
        <taxon>Bacteroides</taxon>
    </lineage>
</organism>
<evidence type="ECO:0000313" key="1">
    <source>
        <dbReference type="EMBL" id="EKJ90381.1"/>
    </source>
</evidence>
<dbReference type="Proteomes" id="UP000007995">
    <property type="component" value="Unassembled WGS sequence"/>
</dbReference>
<dbReference type="HOGENOM" id="CLU_896173_0_0_10"/>